<organism evidence="7 8">
    <name type="scientific">Lentilactobacillus parabuchneri DSM 5707 = NBRC 107865</name>
    <dbReference type="NCBI Taxonomy" id="1423784"/>
    <lineage>
        <taxon>Bacteria</taxon>
        <taxon>Bacillati</taxon>
        <taxon>Bacillota</taxon>
        <taxon>Bacilli</taxon>
        <taxon>Lactobacillales</taxon>
        <taxon>Lactobacillaceae</taxon>
        <taxon>Lentilactobacillus</taxon>
    </lineage>
</organism>
<dbReference type="InterPro" id="IPR051328">
    <property type="entry name" value="T7SS_ABC-Transporter"/>
</dbReference>
<dbReference type="Proteomes" id="UP000051957">
    <property type="component" value="Unassembled WGS sequence"/>
</dbReference>
<name>A0A0R1YYP2_9LACO</name>
<evidence type="ECO:0000313" key="7">
    <source>
        <dbReference type="EMBL" id="KRM47434.1"/>
    </source>
</evidence>
<feature type="transmembrane region" description="Helical" evidence="5">
    <location>
        <begin position="23"/>
        <end position="46"/>
    </location>
</feature>
<feature type="transmembrane region" description="Helical" evidence="5">
    <location>
        <begin position="255"/>
        <end position="277"/>
    </location>
</feature>
<dbReference type="GO" id="GO:0016020">
    <property type="term" value="C:membrane"/>
    <property type="evidence" value="ECO:0007669"/>
    <property type="project" value="UniProtKB-SubCell"/>
</dbReference>
<proteinExistence type="predicted"/>
<dbReference type="Gene3D" id="3.40.1710.10">
    <property type="entry name" value="abc type-2 transporter like domain"/>
    <property type="match status" value="1"/>
</dbReference>
<dbReference type="PATRIC" id="fig|1423784.4.peg.1149"/>
<evidence type="ECO:0000256" key="3">
    <source>
        <dbReference type="ARBA" id="ARBA00022989"/>
    </source>
</evidence>
<feature type="transmembrane region" description="Helical" evidence="5">
    <location>
        <begin position="330"/>
        <end position="350"/>
    </location>
</feature>
<evidence type="ECO:0000313" key="8">
    <source>
        <dbReference type="Proteomes" id="UP000051957"/>
    </source>
</evidence>
<keyword evidence="2 5" id="KW-0812">Transmembrane</keyword>
<keyword evidence="4 5" id="KW-0472">Membrane</keyword>
<dbReference type="AlphaFoldDB" id="A0A0R1YYP2"/>
<evidence type="ECO:0000256" key="5">
    <source>
        <dbReference type="SAM" id="Phobius"/>
    </source>
</evidence>
<comment type="caution">
    <text evidence="7">The sequence shown here is derived from an EMBL/GenBank/DDBJ whole genome shotgun (WGS) entry which is preliminary data.</text>
</comment>
<keyword evidence="3 5" id="KW-1133">Transmembrane helix</keyword>
<dbReference type="PANTHER" id="PTHR43077:SF5">
    <property type="entry name" value="PHAGE INFECTION PROTEIN"/>
    <property type="match status" value="1"/>
</dbReference>
<dbReference type="Pfam" id="PF12698">
    <property type="entry name" value="ABC2_membrane_3"/>
    <property type="match status" value="1"/>
</dbReference>
<dbReference type="EMBL" id="AZGK01000002">
    <property type="protein sequence ID" value="KRM47434.1"/>
    <property type="molecule type" value="Genomic_DNA"/>
</dbReference>
<comment type="subcellular location">
    <subcellularLocation>
        <location evidence="1">Membrane</location>
        <topology evidence="1">Multi-pass membrane protein</topology>
    </subcellularLocation>
</comment>
<dbReference type="GO" id="GO:0140359">
    <property type="term" value="F:ABC-type transporter activity"/>
    <property type="evidence" value="ECO:0007669"/>
    <property type="project" value="InterPro"/>
</dbReference>
<feature type="transmembrane region" description="Helical" evidence="5">
    <location>
        <begin position="357"/>
        <end position="380"/>
    </location>
</feature>
<dbReference type="InterPro" id="IPR013525">
    <property type="entry name" value="ABC2_TM"/>
</dbReference>
<evidence type="ECO:0000256" key="2">
    <source>
        <dbReference type="ARBA" id="ARBA00022692"/>
    </source>
</evidence>
<feature type="transmembrane region" description="Helical" evidence="5">
    <location>
        <begin position="289"/>
        <end position="310"/>
    </location>
</feature>
<evidence type="ECO:0000259" key="6">
    <source>
        <dbReference type="Pfam" id="PF12698"/>
    </source>
</evidence>
<feature type="domain" description="ABC-2 type transporter transmembrane" evidence="6">
    <location>
        <begin position="33"/>
        <end position="429"/>
    </location>
</feature>
<feature type="transmembrane region" description="Helical" evidence="5">
    <location>
        <begin position="413"/>
        <end position="432"/>
    </location>
</feature>
<accession>A0A0R1YYP2</accession>
<evidence type="ECO:0000256" key="4">
    <source>
        <dbReference type="ARBA" id="ARBA00023136"/>
    </source>
</evidence>
<evidence type="ECO:0000256" key="1">
    <source>
        <dbReference type="ARBA" id="ARBA00004141"/>
    </source>
</evidence>
<sequence length="448" mass="49181">MNERSFVILRRIIKMSKWFSNKFSWLGMLVASFIAISFVFCVLPAFKHMPSNGQNLPVVIVNQDKQQISDKVAAGLKDNLPFKHVSTVSSLSRAKQQIKVRKASLAVVIPDGFNKDVRAGNRPTVNFVVNNANSMVQTNVNQSLISRIQSTVNAELTQQSLVGMYAKQLVPKLMKPAMAAGMKTAMQKAMAASKGQAVNQKQIQKQVQAQVQPKIQKQVMAQATKMAAPFNITAKSSTDMLGTKQQNMQHQMAPMFISMGQYLGLMIASIISIMTFMSVRFIAGKWKTFIGLQITGIISTFVLAVLTISALRCLVSFDGGTFAGLLWHNYLYDFAVFELTSGLALLFGGLPSLLIQLPLFILQIMAGGGTLPRAAMTSFYKFLSETTPMYQNIYSSFNTMAGLGNTGAFEQTLWWVALSGLVIGALAVWIGYRGKERRGLAAVIPAKF</sequence>
<protein>
    <recommendedName>
        <fullName evidence="6">ABC-2 type transporter transmembrane domain-containing protein</fullName>
    </recommendedName>
</protein>
<dbReference type="PANTHER" id="PTHR43077">
    <property type="entry name" value="TRANSPORT PERMEASE YVFS-RELATED"/>
    <property type="match status" value="1"/>
</dbReference>
<reference evidence="7 8" key="1">
    <citation type="journal article" date="2015" name="Genome Announc.">
        <title>Expanding the biotechnology potential of lactobacilli through comparative genomics of 213 strains and associated genera.</title>
        <authorList>
            <person name="Sun Z."/>
            <person name="Harris H.M."/>
            <person name="McCann A."/>
            <person name="Guo C."/>
            <person name="Argimon S."/>
            <person name="Zhang W."/>
            <person name="Yang X."/>
            <person name="Jeffery I.B."/>
            <person name="Cooney J.C."/>
            <person name="Kagawa T.F."/>
            <person name="Liu W."/>
            <person name="Song Y."/>
            <person name="Salvetti E."/>
            <person name="Wrobel A."/>
            <person name="Rasinkangas P."/>
            <person name="Parkhill J."/>
            <person name="Rea M.C."/>
            <person name="O'Sullivan O."/>
            <person name="Ritari J."/>
            <person name="Douillard F.P."/>
            <person name="Paul Ross R."/>
            <person name="Yang R."/>
            <person name="Briner A.E."/>
            <person name="Felis G.E."/>
            <person name="de Vos W.M."/>
            <person name="Barrangou R."/>
            <person name="Klaenhammer T.R."/>
            <person name="Caufield P.W."/>
            <person name="Cui Y."/>
            <person name="Zhang H."/>
            <person name="O'Toole P.W."/>
        </authorList>
    </citation>
    <scope>NUCLEOTIDE SEQUENCE [LARGE SCALE GENOMIC DNA]</scope>
    <source>
        <strain evidence="7 8">DSM 5707</strain>
    </source>
</reference>
<gene>
    <name evidence="7" type="ORF">FC51_GL001137</name>
</gene>